<dbReference type="AlphaFoldDB" id="A0AAU9IN98"/>
<dbReference type="EMBL" id="CAJZBQ010000008">
    <property type="protein sequence ID" value="CAG9312644.1"/>
    <property type="molecule type" value="Genomic_DNA"/>
</dbReference>
<accession>A0AAU9IN98</accession>
<evidence type="ECO:0000313" key="1">
    <source>
        <dbReference type="EMBL" id="CAG9312644.1"/>
    </source>
</evidence>
<sequence length="101" mass="12082">MMTSKTNGIIAFIQKINSNNKAYNYKLFIQILYDQQKKINFWNADITSLYLINILHYLALLDKNHLFTSQFTDFYSQFNIIIKNCNKIYFYLLELIPKTPL</sequence>
<dbReference type="Proteomes" id="UP001162131">
    <property type="component" value="Unassembled WGS sequence"/>
</dbReference>
<keyword evidence="2" id="KW-1185">Reference proteome</keyword>
<protein>
    <submittedName>
        <fullName evidence="1">Uncharacterized protein</fullName>
    </submittedName>
</protein>
<comment type="caution">
    <text evidence="1">The sequence shown here is derived from an EMBL/GenBank/DDBJ whole genome shotgun (WGS) entry which is preliminary data.</text>
</comment>
<gene>
    <name evidence="1" type="ORF">BSTOLATCC_MIC7170</name>
</gene>
<organism evidence="1 2">
    <name type="scientific">Blepharisma stoltei</name>
    <dbReference type="NCBI Taxonomy" id="1481888"/>
    <lineage>
        <taxon>Eukaryota</taxon>
        <taxon>Sar</taxon>
        <taxon>Alveolata</taxon>
        <taxon>Ciliophora</taxon>
        <taxon>Postciliodesmatophora</taxon>
        <taxon>Heterotrichea</taxon>
        <taxon>Heterotrichida</taxon>
        <taxon>Blepharismidae</taxon>
        <taxon>Blepharisma</taxon>
    </lineage>
</organism>
<reference evidence="1" key="1">
    <citation type="submission" date="2021-09" db="EMBL/GenBank/DDBJ databases">
        <authorList>
            <consortium name="AG Swart"/>
            <person name="Singh M."/>
            <person name="Singh A."/>
            <person name="Seah K."/>
            <person name="Emmerich C."/>
        </authorList>
    </citation>
    <scope>NUCLEOTIDE SEQUENCE</scope>
    <source>
        <strain evidence="1">ATCC30299</strain>
    </source>
</reference>
<evidence type="ECO:0000313" key="2">
    <source>
        <dbReference type="Proteomes" id="UP001162131"/>
    </source>
</evidence>
<name>A0AAU9IN98_9CILI</name>
<proteinExistence type="predicted"/>